<accession>A0A2Z4U7R2</accession>
<dbReference type="KEGG" id="blau:DQQ01_01460"/>
<feature type="transmembrane region" description="Helical" evidence="1">
    <location>
        <begin position="12"/>
        <end position="34"/>
    </location>
</feature>
<sequence length="324" mass="38131">MEIYNRRTPGSVTGIVFLLLGISGVLENISDMWVNFTLGKEIQKLDQTLARDSFLAGCFEGVFALLFLILAFAGVVKITRVIRFWRIKRILGDRAMISLEELSRKLHCSQKRLRRELEKMIQHNFFLQGHLNQEYTCFIVTDRRYKEYQKILSEWKREQSYWQEKGFDEEKQKVVEQAQNCLTEIRSLTERICLQNQTDFGMEADLQKLEKGVEKLISACRHDPQNLPQMSLFLNYYLPTAEKFVREYAWIADGEQTGDNREELRRELFKGVRELAEAFEELSQRLCDSMESDIFDDIAALEKMMEQREKGGYLGDRKKVFKRG</sequence>
<protein>
    <recommendedName>
        <fullName evidence="4">5-bromo-4-chloroindolyl phosphate hydrolysis protein</fullName>
    </recommendedName>
</protein>
<organism evidence="2 3">
    <name type="scientific">Blautia argi</name>
    <dbReference type="NCBI Taxonomy" id="1912897"/>
    <lineage>
        <taxon>Bacteria</taxon>
        <taxon>Bacillati</taxon>
        <taxon>Bacillota</taxon>
        <taxon>Clostridia</taxon>
        <taxon>Lachnospirales</taxon>
        <taxon>Lachnospiraceae</taxon>
        <taxon>Blautia</taxon>
    </lineage>
</organism>
<evidence type="ECO:0008006" key="4">
    <source>
        <dbReference type="Google" id="ProtNLM"/>
    </source>
</evidence>
<evidence type="ECO:0000313" key="2">
    <source>
        <dbReference type="EMBL" id="AWY97036.1"/>
    </source>
</evidence>
<name>A0A2Z4U7R2_9FIRM</name>
<dbReference type="AlphaFoldDB" id="A0A2Z4U7R2"/>
<keyword evidence="1" id="KW-0812">Transmembrane</keyword>
<gene>
    <name evidence="2" type="ORF">DQQ01_01460</name>
</gene>
<dbReference type="Pfam" id="PF10112">
    <property type="entry name" value="Halogen_Hydrol"/>
    <property type="match status" value="1"/>
</dbReference>
<dbReference type="EMBL" id="CP030280">
    <property type="protein sequence ID" value="AWY97036.1"/>
    <property type="molecule type" value="Genomic_DNA"/>
</dbReference>
<dbReference type="InterPro" id="IPR018770">
    <property type="entry name" value="ChloroindolylP_hydrolase"/>
</dbReference>
<reference evidence="3" key="1">
    <citation type="submission" date="2018-06" db="EMBL/GenBank/DDBJ databases">
        <title>Description of Blautia argi sp. nov., a new anaerobic isolated from dog feces.</title>
        <authorList>
            <person name="Chang Y.-H."/>
            <person name="Paek J."/>
            <person name="Shin Y."/>
        </authorList>
    </citation>
    <scope>NUCLEOTIDE SEQUENCE [LARGE SCALE GENOMIC DNA]</scope>
    <source>
        <strain evidence="3">KCTC 15426</strain>
    </source>
</reference>
<dbReference type="Proteomes" id="UP000250003">
    <property type="component" value="Chromosome"/>
</dbReference>
<keyword evidence="1" id="KW-0472">Membrane</keyword>
<keyword evidence="3" id="KW-1185">Reference proteome</keyword>
<evidence type="ECO:0000256" key="1">
    <source>
        <dbReference type="SAM" id="Phobius"/>
    </source>
</evidence>
<keyword evidence="1" id="KW-1133">Transmembrane helix</keyword>
<proteinExistence type="predicted"/>
<dbReference type="RefSeq" id="WP_111917872.1">
    <property type="nucleotide sequence ID" value="NZ_CAUWHR010000023.1"/>
</dbReference>
<dbReference type="OrthoDB" id="9782052at2"/>
<evidence type="ECO:0000313" key="3">
    <source>
        <dbReference type="Proteomes" id="UP000250003"/>
    </source>
</evidence>
<feature type="transmembrane region" description="Helical" evidence="1">
    <location>
        <begin position="54"/>
        <end position="76"/>
    </location>
</feature>